<dbReference type="Proteomes" id="UP001319104">
    <property type="component" value="Unassembled WGS sequence"/>
</dbReference>
<keyword evidence="3" id="KW-0998">Cell outer membrane</keyword>
<evidence type="ECO:0000256" key="5">
    <source>
        <dbReference type="SAM" id="SignalP"/>
    </source>
</evidence>
<dbReference type="RefSeq" id="WP_213946016.1">
    <property type="nucleotide sequence ID" value="NZ_JAHCMY010000009.1"/>
</dbReference>
<proteinExistence type="predicted"/>
<dbReference type="Gene3D" id="3.30.1330.60">
    <property type="entry name" value="OmpA-like domain"/>
    <property type="match status" value="1"/>
</dbReference>
<name>A0AAP2G235_9BACT</name>
<keyword evidence="8" id="KW-1185">Reference proteome</keyword>
<sequence length="546" mass="60864">MIQITKPFQKAGIFTMLAFSALGTAQAQQIDLSAVNTEYDEQHPVLAPSGDLYFSVGFHPKNKGGVQDAGDIWMSRPNASGQFSEPQQVHALSSKGNDVLIGFPSENEALVYHDGREMFKGIHRYHKGDQGWQYGEMVKILGFRTNSDHFSGRLHANGKIMVMTLESFSSYGNEDIYVSFFENGKWSTPQNLGPQINTYRQEMTPSLSEDTKTLYFSSNGHGGQGGRNVFYATRLDESWENWTTPAPVGEINTEGVELGYLMANADNLAIYTSTQNSEGFGDLMIADIMQKQMAEAVIEEQLPEVEKKPTKIETVNNTVLPAKVPAPESPRKAEKVILDEVQPRKVTGSASQPSMPKTLSIKVLDIQTLKEVDYQIREVKAGEETVLTKKEIEELSGDRRLTIFAKGYFPQTFLKNTLTELRDPVMLTPAAKGNSIVLDNVLFKRGTADLTDISSLENIKKLASFLKDNPELKVRIEGHTDNLGDPQLNKELSMSRASMIRNLLIDEGVKFERIRVSGWGGTKPISENQTEEGRNMNRRVELVILD</sequence>
<dbReference type="PANTHER" id="PTHR30329">
    <property type="entry name" value="STATOR ELEMENT OF FLAGELLAR MOTOR COMPLEX"/>
    <property type="match status" value="1"/>
</dbReference>
<reference evidence="7 8" key="1">
    <citation type="submission" date="2021-05" db="EMBL/GenBank/DDBJ databases">
        <authorList>
            <person name="Zhang Z.D."/>
            <person name="Osman G."/>
        </authorList>
    </citation>
    <scope>NUCLEOTIDE SEQUENCE [LARGE SCALE GENOMIC DNA]</scope>
    <source>
        <strain evidence="7 8">KCTC 32217</strain>
    </source>
</reference>
<dbReference type="PROSITE" id="PS51123">
    <property type="entry name" value="OMPA_2"/>
    <property type="match status" value="1"/>
</dbReference>
<dbReference type="InterPro" id="IPR050330">
    <property type="entry name" value="Bact_OuterMem_StrucFunc"/>
</dbReference>
<organism evidence="7 8">
    <name type="scientific">Litoribacter ruber</name>
    <dbReference type="NCBI Taxonomy" id="702568"/>
    <lineage>
        <taxon>Bacteria</taxon>
        <taxon>Pseudomonadati</taxon>
        <taxon>Bacteroidota</taxon>
        <taxon>Cytophagia</taxon>
        <taxon>Cytophagales</taxon>
        <taxon>Cyclobacteriaceae</taxon>
        <taxon>Litoribacter</taxon>
    </lineage>
</organism>
<dbReference type="InterPro" id="IPR036737">
    <property type="entry name" value="OmpA-like_sf"/>
</dbReference>
<evidence type="ECO:0000256" key="2">
    <source>
        <dbReference type="ARBA" id="ARBA00023136"/>
    </source>
</evidence>
<comment type="caution">
    <text evidence="7">The sequence shown here is derived from an EMBL/GenBank/DDBJ whole genome shotgun (WGS) entry which is preliminary data.</text>
</comment>
<feature type="domain" description="OmpA-like" evidence="6">
    <location>
        <begin position="430"/>
        <end position="546"/>
    </location>
</feature>
<dbReference type="SUPFAM" id="SSF103088">
    <property type="entry name" value="OmpA-like"/>
    <property type="match status" value="1"/>
</dbReference>
<dbReference type="Pfam" id="PF07676">
    <property type="entry name" value="PD40"/>
    <property type="match status" value="1"/>
</dbReference>
<evidence type="ECO:0000313" key="8">
    <source>
        <dbReference type="Proteomes" id="UP001319104"/>
    </source>
</evidence>
<gene>
    <name evidence="7" type="ORF">KI659_14145</name>
</gene>
<feature type="chain" id="PRO_5042913033" evidence="5">
    <location>
        <begin position="28"/>
        <end position="546"/>
    </location>
</feature>
<accession>A0AAP2G235</accession>
<dbReference type="PRINTS" id="PR01021">
    <property type="entry name" value="OMPADOMAIN"/>
</dbReference>
<dbReference type="InterPro" id="IPR011659">
    <property type="entry name" value="WD40"/>
</dbReference>
<protein>
    <submittedName>
        <fullName evidence="7">OmpA family protein</fullName>
    </submittedName>
</protein>
<evidence type="ECO:0000256" key="4">
    <source>
        <dbReference type="PROSITE-ProRule" id="PRU00473"/>
    </source>
</evidence>
<dbReference type="AlphaFoldDB" id="A0AAP2G235"/>
<evidence type="ECO:0000259" key="6">
    <source>
        <dbReference type="PROSITE" id="PS51123"/>
    </source>
</evidence>
<keyword evidence="2 4" id="KW-0472">Membrane</keyword>
<keyword evidence="5" id="KW-0732">Signal</keyword>
<comment type="subcellular location">
    <subcellularLocation>
        <location evidence="1">Cell outer membrane</location>
    </subcellularLocation>
</comment>
<dbReference type="EMBL" id="JAHCMY010000009">
    <property type="protein sequence ID" value="MBS9525157.1"/>
    <property type="molecule type" value="Genomic_DNA"/>
</dbReference>
<evidence type="ECO:0000256" key="1">
    <source>
        <dbReference type="ARBA" id="ARBA00004442"/>
    </source>
</evidence>
<dbReference type="InterPro" id="IPR006665">
    <property type="entry name" value="OmpA-like"/>
</dbReference>
<evidence type="ECO:0000313" key="7">
    <source>
        <dbReference type="EMBL" id="MBS9525157.1"/>
    </source>
</evidence>
<dbReference type="CDD" id="cd07185">
    <property type="entry name" value="OmpA_C-like"/>
    <property type="match status" value="1"/>
</dbReference>
<dbReference type="PANTHER" id="PTHR30329:SF21">
    <property type="entry name" value="LIPOPROTEIN YIAD-RELATED"/>
    <property type="match status" value="1"/>
</dbReference>
<dbReference type="Pfam" id="PF00691">
    <property type="entry name" value="OmpA"/>
    <property type="match status" value="1"/>
</dbReference>
<evidence type="ECO:0000256" key="3">
    <source>
        <dbReference type="ARBA" id="ARBA00023237"/>
    </source>
</evidence>
<dbReference type="InterPro" id="IPR006664">
    <property type="entry name" value="OMP_bac"/>
</dbReference>
<dbReference type="SUPFAM" id="SSF89372">
    <property type="entry name" value="Fucose-specific lectin"/>
    <property type="match status" value="1"/>
</dbReference>
<feature type="signal peptide" evidence="5">
    <location>
        <begin position="1"/>
        <end position="27"/>
    </location>
</feature>
<dbReference type="GO" id="GO:0009279">
    <property type="term" value="C:cell outer membrane"/>
    <property type="evidence" value="ECO:0007669"/>
    <property type="project" value="UniProtKB-SubCell"/>
</dbReference>